<dbReference type="PRINTS" id="PR00759">
    <property type="entry name" value="BASICPTASE"/>
</dbReference>
<dbReference type="Gene3D" id="4.10.410.10">
    <property type="entry name" value="Pancreatic trypsin inhibitor Kunitz domain"/>
    <property type="match status" value="3"/>
</dbReference>
<dbReference type="InterPro" id="IPR006150">
    <property type="entry name" value="Cys_repeat_1"/>
</dbReference>
<dbReference type="Pfam" id="PF00014">
    <property type="entry name" value="Kunitz_BPTI"/>
    <property type="match status" value="3"/>
</dbReference>
<name>A0A914W4Q4_9BILA</name>
<keyword evidence="2" id="KW-1185">Reference proteome</keyword>
<evidence type="ECO:0000313" key="3">
    <source>
        <dbReference type="WBParaSite" id="PSAMB.scaffold316size57145.g4535.t1"/>
    </source>
</evidence>
<evidence type="ECO:0000313" key="2">
    <source>
        <dbReference type="Proteomes" id="UP000887566"/>
    </source>
</evidence>
<dbReference type="PANTHER" id="PTHR46339">
    <property type="entry name" value="PROTEIN CBG15282-RELATED"/>
    <property type="match status" value="1"/>
</dbReference>
<dbReference type="Pfam" id="PF14625">
    <property type="entry name" value="Lustrin_cystein"/>
    <property type="match status" value="3"/>
</dbReference>
<feature type="domain" description="BPTI/Kunitz inhibitor" evidence="1">
    <location>
        <begin position="9"/>
        <end position="44"/>
    </location>
</feature>
<dbReference type="CDD" id="cd22593">
    <property type="entry name" value="Kunitz_conkunitzin"/>
    <property type="match status" value="2"/>
</dbReference>
<dbReference type="InterPro" id="IPR002223">
    <property type="entry name" value="Kunitz_BPTI"/>
</dbReference>
<dbReference type="CDD" id="cd00109">
    <property type="entry name" value="Kunitz-type"/>
    <property type="match status" value="1"/>
</dbReference>
<reference evidence="3" key="1">
    <citation type="submission" date="2022-11" db="UniProtKB">
        <authorList>
            <consortium name="WormBaseParasite"/>
        </authorList>
    </citation>
    <scope>IDENTIFICATION</scope>
</reference>
<evidence type="ECO:0000259" key="1">
    <source>
        <dbReference type="PROSITE" id="PS50279"/>
    </source>
</evidence>
<dbReference type="Proteomes" id="UP000887566">
    <property type="component" value="Unplaced"/>
</dbReference>
<organism evidence="2 3">
    <name type="scientific">Plectus sambesii</name>
    <dbReference type="NCBI Taxonomy" id="2011161"/>
    <lineage>
        <taxon>Eukaryota</taxon>
        <taxon>Metazoa</taxon>
        <taxon>Ecdysozoa</taxon>
        <taxon>Nematoda</taxon>
        <taxon>Chromadorea</taxon>
        <taxon>Plectida</taxon>
        <taxon>Plectina</taxon>
        <taxon>Plectoidea</taxon>
        <taxon>Plectidae</taxon>
        <taxon>Plectus</taxon>
    </lineage>
</organism>
<dbReference type="InterPro" id="IPR020901">
    <property type="entry name" value="Prtase_inh_Kunz-CS"/>
</dbReference>
<protein>
    <submittedName>
        <fullName evidence="3">BPTI/Kunitz inhibitor domain-containing protein</fullName>
    </submittedName>
</protein>
<feature type="domain" description="BPTI/Kunitz inhibitor" evidence="1">
    <location>
        <begin position="122"/>
        <end position="175"/>
    </location>
</feature>
<proteinExistence type="predicted"/>
<dbReference type="InterPro" id="IPR036880">
    <property type="entry name" value="Kunitz_BPTI_sf"/>
</dbReference>
<dbReference type="InterPro" id="IPR028150">
    <property type="entry name" value="Lustrin_cystein"/>
</dbReference>
<accession>A0A914W4Q4</accession>
<dbReference type="GO" id="GO:0004867">
    <property type="term" value="F:serine-type endopeptidase inhibitor activity"/>
    <property type="evidence" value="ECO:0007669"/>
    <property type="project" value="InterPro"/>
</dbReference>
<dbReference type="SMART" id="SM00131">
    <property type="entry name" value="KU"/>
    <property type="match status" value="3"/>
</dbReference>
<feature type="domain" description="BPTI/Kunitz inhibitor" evidence="1">
    <location>
        <begin position="276"/>
        <end position="329"/>
    </location>
</feature>
<sequence>MVGVLGGLRWYYNGATQSCQSFDYLGDGGNANNFLTKEQCESYCLTRCTRGQPQLDLTLSLNNNLASLVVSCSTRTEKGSWSACDEASYECSRIESLTMCCPLPSYICSSFGGVGPIGADTTPTPYSIGSNRLGQKEVVRWFWDTTTKTCQPFRYLGQGGNFNNFLSEQECIEYCSKSLCPHGVPLQENGGSNNLVCSKNSDCPTSHVCTSTVCCPTAGEPHCQQGKALRTSNGGPYYPCSLSSTSTQIAELCPENYECVYDGSKYGCCPTREYTCRQQKFDIGTMCNPSSSMRWYFDEAEQRCKTFQYNGCDGNSNNFATQRDCEDYCRTPGLCPENQQVYIDSRTYEARRCIPNIEGSCPSGWLCSFSAASNRHFCCGQPHEGSTRLLLAFLTAAFVLYSYLLAEWHSASRYCNQLSRLMLNKVNKHLPTRILVSK</sequence>
<dbReference type="InterPro" id="IPR053014">
    <property type="entry name" value="Cuticle_assoc_divergent"/>
</dbReference>
<dbReference type="PROSITE" id="PS00280">
    <property type="entry name" value="BPTI_KUNITZ_1"/>
    <property type="match status" value="1"/>
</dbReference>
<dbReference type="SMART" id="SM00289">
    <property type="entry name" value="WR1"/>
    <property type="match status" value="3"/>
</dbReference>
<dbReference type="PANTHER" id="PTHR46339:SF10">
    <property type="entry name" value="BPTI_KUNITZ INHIBITOR DOMAIN-CONTAINING PROTEIN"/>
    <property type="match status" value="1"/>
</dbReference>
<dbReference type="PROSITE" id="PS50279">
    <property type="entry name" value="BPTI_KUNITZ_2"/>
    <property type="match status" value="3"/>
</dbReference>
<dbReference type="AlphaFoldDB" id="A0A914W4Q4"/>
<dbReference type="SUPFAM" id="SSF57362">
    <property type="entry name" value="BPTI-like"/>
    <property type="match status" value="3"/>
</dbReference>
<dbReference type="WBParaSite" id="PSAMB.scaffold316size57145.g4535.t1">
    <property type="protein sequence ID" value="PSAMB.scaffold316size57145.g4535.t1"/>
    <property type="gene ID" value="PSAMB.scaffold316size57145.g4535"/>
</dbReference>